<keyword evidence="2 4" id="KW-0032">Aminotransferase</keyword>
<dbReference type="Gene3D" id="3.40.640.10">
    <property type="entry name" value="Type I PLP-dependent aspartate aminotransferase-like (Major domain)"/>
    <property type="match status" value="1"/>
</dbReference>
<name>A0A5S5CLC8_9BACL</name>
<dbReference type="InterPro" id="IPR015424">
    <property type="entry name" value="PyrdxlP-dep_Trfase"/>
</dbReference>
<dbReference type="PROSITE" id="PS00105">
    <property type="entry name" value="AA_TRANSFER_CLASS_1"/>
    <property type="match status" value="1"/>
</dbReference>
<dbReference type="InterPro" id="IPR004838">
    <property type="entry name" value="NHTrfase_class1_PyrdxlP-BS"/>
</dbReference>
<evidence type="ECO:0000313" key="7">
    <source>
        <dbReference type="Proteomes" id="UP000323257"/>
    </source>
</evidence>
<accession>A0A5S5CLC8</accession>
<evidence type="ECO:0000259" key="5">
    <source>
        <dbReference type="Pfam" id="PF00155"/>
    </source>
</evidence>
<evidence type="ECO:0000256" key="3">
    <source>
        <dbReference type="ARBA" id="ARBA00022679"/>
    </source>
</evidence>
<keyword evidence="3 4" id="KW-0808">Transferase</keyword>
<dbReference type="Pfam" id="PF00155">
    <property type="entry name" value="Aminotran_1_2"/>
    <property type="match status" value="1"/>
</dbReference>
<dbReference type="Proteomes" id="UP000323257">
    <property type="component" value="Unassembled WGS sequence"/>
</dbReference>
<dbReference type="EMBL" id="VNHS01000001">
    <property type="protein sequence ID" value="TYP79331.1"/>
    <property type="molecule type" value="Genomic_DNA"/>
</dbReference>
<dbReference type="InterPro" id="IPR004839">
    <property type="entry name" value="Aminotransferase_I/II_large"/>
</dbReference>
<dbReference type="CDD" id="cd00609">
    <property type="entry name" value="AAT_like"/>
    <property type="match status" value="1"/>
</dbReference>
<dbReference type="RefSeq" id="WP_425466137.1">
    <property type="nucleotide sequence ID" value="NZ_VNHS01000001.1"/>
</dbReference>
<keyword evidence="7" id="KW-1185">Reference proteome</keyword>
<evidence type="ECO:0000313" key="6">
    <source>
        <dbReference type="EMBL" id="TYP79331.1"/>
    </source>
</evidence>
<dbReference type="PANTHER" id="PTHR42832:SF3">
    <property type="entry name" value="L-GLUTAMINE--4-(METHYLSULFANYL)-2-OXOBUTANOATE AMINOTRANSFERASE"/>
    <property type="match status" value="1"/>
</dbReference>
<comment type="similarity">
    <text evidence="4">Belongs to the class-I pyridoxal-phosphate-dependent aminotransferase family.</text>
</comment>
<evidence type="ECO:0000256" key="2">
    <source>
        <dbReference type="ARBA" id="ARBA00022576"/>
    </source>
</evidence>
<dbReference type="GO" id="GO:0030170">
    <property type="term" value="F:pyridoxal phosphate binding"/>
    <property type="evidence" value="ECO:0007669"/>
    <property type="project" value="InterPro"/>
</dbReference>
<dbReference type="SUPFAM" id="SSF53383">
    <property type="entry name" value="PLP-dependent transferases"/>
    <property type="match status" value="1"/>
</dbReference>
<dbReference type="PANTHER" id="PTHR42832">
    <property type="entry name" value="AMINO ACID AMINOTRANSFERASE"/>
    <property type="match status" value="1"/>
</dbReference>
<comment type="cofactor">
    <cofactor evidence="1 4">
        <name>pyridoxal 5'-phosphate</name>
        <dbReference type="ChEBI" id="CHEBI:597326"/>
    </cofactor>
</comment>
<feature type="domain" description="Aminotransferase class I/classII large" evidence="5">
    <location>
        <begin position="35"/>
        <end position="385"/>
    </location>
</feature>
<comment type="caution">
    <text evidence="6">The sequence shown here is derived from an EMBL/GenBank/DDBJ whole genome shotgun (WGS) entry which is preliminary data.</text>
</comment>
<evidence type="ECO:0000256" key="4">
    <source>
        <dbReference type="RuleBase" id="RU000481"/>
    </source>
</evidence>
<dbReference type="NCBIfam" id="NF006756">
    <property type="entry name" value="PRK09276.1"/>
    <property type="match status" value="1"/>
</dbReference>
<dbReference type="GO" id="GO:0008483">
    <property type="term" value="F:transaminase activity"/>
    <property type="evidence" value="ECO:0007669"/>
    <property type="project" value="UniProtKB-KW"/>
</dbReference>
<organism evidence="6 7">
    <name type="scientific">Paenibacillus methanolicus</name>
    <dbReference type="NCBI Taxonomy" id="582686"/>
    <lineage>
        <taxon>Bacteria</taxon>
        <taxon>Bacillati</taxon>
        <taxon>Bacillota</taxon>
        <taxon>Bacilli</taxon>
        <taxon>Bacillales</taxon>
        <taxon>Paenibacillaceae</taxon>
        <taxon>Paenibacillus</taxon>
    </lineage>
</organism>
<sequence length="396" mass="43646">MTDVLYQSNRVAQIPPYVFAELNTKKEQLVRSGIDVIDLGIGDPDLPTPRHIVEKLIEEMRNPANMKYPNFIGCAEFRQAVAGFYKRQYDVDLDPDTEVLMLIGSKEGIAHLIPALIDPGDVVLIPDPSYPVYRVATAIAGGRAYGMPLTEANRFEPRFDSIPSDTAERARLMFLNYPGNPTSATVDPDFFGRAVSYARKHEIPIAHDSAYNMVTFDGYQAPSILQAEGAKEIAVEFGSLSKTYNMTGWRIGYVVGNRHILKALATIKNNTDTGQFTPIQKAAAFALNGDQRSIAEHNRIYRERMNVVLDGLASIGVKAQLPRGSFFIWAPVPTGYTSAEFVSRVLEQTGVILTPGSAFGPEGDGYVRLSVSVPNERLEDAMSRIKQKLQLDGGVQ</sequence>
<evidence type="ECO:0000256" key="1">
    <source>
        <dbReference type="ARBA" id="ARBA00001933"/>
    </source>
</evidence>
<dbReference type="AlphaFoldDB" id="A0A5S5CLC8"/>
<protein>
    <recommendedName>
        <fullName evidence="4">Aminotransferase</fullName>
        <ecNumber evidence="4">2.6.1.-</ecNumber>
    </recommendedName>
</protein>
<dbReference type="InterPro" id="IPR015421">
    <property type="entry name" value="PyrdxlP-dep_Trfase_major"/>
</dbReference>
<proteinExistence type="inferred from homology"/>
<dbReference type="InterPro" id="IPR050881">
    <property type="entry name" value="LL-DAP_aminotransferase"/>
</dbReference>
<gene>
    <name evidence="6" type="ORF">BCM02_101449</name>
</gene>
<dbReference type="Gene3D" id="3.90.1150.10">
    <property type="entry name" value="Aspartate Aminotransferase, domain 1"/>
    <property type="match status" value="1"/>
</dbReference>
<reference evidence="6 7" key="1">
    <citation type="submission" date="2019-07" db="EMBL/GenBank/DDBJ databases">
        <title>Genomic Encyclopedia of Type Strains, Phase III (KMG-III): the genomes of soil and plant-associated and newly described type strains.</title>
        <authorList>
            <person name="Whitman W."/>
        </authorList>
    </citation>
    <scope>NUCLEOTIDE SEQUENCE [LARGE SCALE GENOMIC DNA]</scope>
    <source>
        <strain evidence="6 7">BL24</strain>
    </source>
</reference>
<dbReference type="InterPro" id="IPR015422">
    <property type="entry name" value="PyrdxlP-dep_Trfase_small"/>
</dbReference>
<dbReference type="EC" id="2.6.1.-" evidence="4"/>